<dbReference type="GO" id="GO:0043709">
    <property type="term" value="P:cell adhesion involved in single-species biofilm formation"/>
    <property type="evidence" value="ECO:0007669"/>
    <property type="project" value="TreeGrafter"/>
</dbReference>
<dbReference type="AlphaFoldDB" id="A0A4S2CXP0"/>
<evidence type="ECO:0000313" key="6">
    <source>
        <dbReference type="EMBL" id="TGY33787.1"/>
    </source>
</evidence>
<gene>
    <name evidence="6" type="ORF">E5352_10425</name>
</gene>
<dbReference type="Gene3D" id="3.30.70.270">
    <property type="match status" value="1"/>
</dbReference>
<keyword evidence="4" id="KW-0812">Transmembrane</keyword>
<keyword evidence="4" id="KW-1133">Transmembrane helix</keyword>
<dbReference type="GO" id="GO:0005886">
    <property type="term" value="C:plasma membrane"/>
    <property type="evidence" value="ECO:0007669"/>
    <property type="project" value="TreeGrafter"/>
</dbReference>
<dbReference type="PANTHER" id="PTHR45138">
    <property type="entry name" value="REGULATORY COMPONENTS OF SENSORY TRANSDUCTION SYSTEM"/>
    <property type="match status" value="1"/>
</dbReference>
<evidence type="ECO:0000256" key="1">
    <source>
        <dbReference type="ARBA" id="ARBA00001946"/>
    </source>
</evidence>
<dbReference type="NCBIfam" id="TIGR00254">
    <property type="entry name" value="GGDEF"/>
    <property type="match status" value="1"/>
</dbReference>
<dbReference type="GO" id="GO:1902201">
    <property type="term" value="P:negative regulation of bacterial-type flagellum-dependent cell motility"/>
    <property type="evidence" value="ECO:0007669"/>
    <property type="project" value="TreeGrafter"/>
</dbReference>
<evidence type="ECO:0000259" key="5">
    <source>
        <dbReference type="PROSITE" id="PS50887"/>
    </source>
</evidence>
<dbReference type="RefSeq" id="WP_136005033.1">
    <property type="nucleotide sequence ID" value="NZ_SRYW01000008.1"/>
</dbReference>
<feature type="transmembrane region" description="Helical" evidence="4">
    <location>
        <begin position="155"/>
        <end position="172"/>
    </location>
</feature>
<evidence type="ECO:0000256" key="2">
    <source>
        <dbReference type="ARBA" id="ARBA00012528"/>
    </source>
</evidence>
<dbReference type="SUPFAM" id="SSF55073">
    <property type="entry name" value="Nucleotide cyclase"/>
    <property type="match status" value="1"/>
</dbReference>
<comment type="caution">
    <text evidence="6">The sequence shown here is derived from an EMBL/GenBank/DDBJ whole genome shotgun (WGS) entry which is preliminary data.</text>
</comment>
<reference evidence="6 7" key="1">
    <citation type="submission" date="2019-04" db="EMBL/GenBank/DDBJ databases">
        <title>Microbes associate with the intestines of laboratory mice.</title>
        <authorList>
            <person name="Navarre W."/>
            <person name="Wong E."/>
            <person name="Huang K."/>
            <person name="Tropini C."/>
            <person name="Ng K."/>
            <person name="Yu B."/>
        </authorList>
    </citation>
    <scope>NUCLEOTIDE SEQUENCE [LARGE SCALE GENOMIC DNA]</scope>
    <source>
        <strain evidence="6 7">NM62_B4-13</strain>
    </source>
</reference>
<dbReference type="InterPro" id="IPR029787">
    <property type="entry name" value="Nucleotide_cyclase"/>
</dbReference>
<feature type="transmembrane region" description="Helical" evidence="4">
    <location>
        <begin position="248"/>
        <end position="266"/>
    </location>
</feature>
<feature type="transmembrane region" description="Helical" evidence="4">
    <location>
        <begin position="179"/>
        <end position="199"/>
    </location>
</feature>
<dbReference type="FunFam" id="3.30.70.270:FF:000001">
    <property type="entry name" value="Diguanylate cyclase domain protein"/>
    <property type="match status" value="1"/>
</dbReference>
<evidence type="ECO:0000313" key="7">
    <source>
        <dbReference type="Proteomes" id="UP000306631"/>
    </source>
</evidence>
<dbReference type="InterPro" id="IPR000160">
    <property type="entry name" value="GGDEF_dom"/>
</dbReference>
<dbReference type="PROSITE" id="PS50887">
    <property type="entry name" value="GGDEF"/>
    <property type="match status" value="1"/>
</dbReference>
<evidence type="ECO:0000256" key="4">
    <source>
        <dbReference type="SAM" id="Phobius"/>
    </source>
</evidence>
<dbReference type="InterPro" id="IPR043128">
    <property type="entry name" value="Rev_trsase/Diguanyl_cyclase"/>
</dbReference>
<dbReference type="EC" id="2.7.7.65" evidence="2"/>
<dbReference type="Proteomes" id="UP000306631">
    <property type="component" value="Unassembled WGS sequence"/>
</dbReference>
<comment type="catalytic activity">
    <reaction evidence="3">
        <text>2 GTP = 3',3'-c-di-GMP + 2 diphosphate</text>
        <dbReference type="Rhea" id="RHEA:24898"/>
        <dbReference type="ChEBI" id="CHEBI:33019"/>
        <dbReference type="ChEBI" id="CHEBI:37565"/>
        <dbReference type="ChEBI" id="CHEBI:58805"/>
        <dbReference type="EC" id="2.7.7.65"/>
    </reaction>
</comment>
<dbReference type="InterPro" id="IPR050469">
    <property type="entry name" value="Diguanylate_Cyclase"/>
</dbReference>
<feature type="domain" description="GGDEF" evidence="5">
    <location>
        <begin position="336"/>
        <end position="473"/>
    </location>
</feature>
<feature type="transmembrane region" description="Helical" evidence="4">
    <location>
        <begin position="113"/>
        <end position="135"/>
    </location>
</feature>
<dbReference type="OrthoDB" id="9803824at2"/>
<evidence type="ECO:0000256" key="3">
    <source>
        <dbReference type="ARBA" id="ARBA00034247"/>
    </source>
</evidence>
<dbReference type="Pfam" id="PF00990">
    <property type="entry name" value="GGDEF"/>
    <property type="match status" value="1"/>
</dbReference>
<proteinExistence type="predicted"/>
<dbReference type="SMART" id="SM00267">
    <property type="entry name" value="GGDEF"/>
    <property type="match status" value="1"/>
</dbReference>
<keyword evidence="4" id="KW-0472">Membrane</keyword>
<organism evidence="6 7">
    <name type="scientific">Stenotrophomonas maltophilia</name>
    <name type="common">Pseudomonas maltophilia</name>
    <name type="synonym">Xanthomonas maltophilia</name>
    <dbReference type="NCBI Taxonomy" id="40324"/>
    <lineage>
        <taxon>Bacteria</taxon>
        <taxon>Pseudomonadati</taxon>
        <taxon>Pseudomonadota</taxon>
        <taxon>Gammaproteobacteria</taxon>
        <taxon>Lysobacterales</taxon>
        <taxon>Lysobacteraceae</taxon>
        <taxon>Stenotrophomonas</taxon>
        <taxon>Stenotrophomonas maltophilia group</taxon>
    </lineage>
</organism>
<feature type="transmembrane region" description="Helical" evidence="4">
    <location>
        <begin position="272"/>
        <end position="290"/>
    </location>
</feature>
<dbReference type="CDD" id="cd01949">
    <property type="entry name" value="GGDEF"/>
    <property type="match status" value="1"/>
</dbReference>
<comment type="cofactor">
    <cofactor evidence="1">
        <name>Mg(2+)</name>
        <dbReference type="ChEBI" id="CHEBI:18420"/>
    </cofactor>
</comment>
<feature type="transmembrane region" description="Helical" evidence="4">
    <location>
        <begin position="87"/>
        <end position="106"/>
    </location>
</feature>
<protein>
    <recommendedName>
        <fullName evidence="2">diguanylate cyclase</fullName>
        <ecNumber evidence="2">2.7.7.65</ecNumber>
    </recommendedName>
</protein>
<accession>A0A4S2CXP0</accession>
<dbReference type="GO" id="GO:0052621">
    <property type="term" value="F:diguanylate cyclase activity"/>
    <property type="evidence" value="ECO:0007669"/>
    <property type="project" value="UniProtKB-EC"/>
</dbReference>
<dbReference type="PANTHER" id="PTHR45138:SF9">
    <property type="entry name" value="DIGUANYLATE CYCLASE DGCM-RELATED"/>
    <property type="match status" value="1"/>
</dbReference>
<feature type="transmembrane region" description="Helical" evidence="4">
    <location>
        <begin position="211"/>
        <end position="228"/>
    </location>
</feature>
<name>A0A4S2CXP0_STEMA</name>
<feature type="transmembrane region" description="Helical" evidence="4">
    <location>
        <begin position="56"/>
        <end position="75"/>
    </location>
</feature>
<sequence length="483" mass="51857">MAWWLSAAYVVAHGVALVLLPAHAQTLSYSFLIGAPLLAAAACVRRSLGSEAVVGWVALAVGMVLWAGGMAMNMYQEVGLGNADSTPGISMLLYVLYGVPLTFAMAHPRHAPWFLSVIDGAMALLLGYLFFVYTFSFVTITDASDAGVDSLRRMFDIENLFIAGFALLRWLASEDRSRRAFFGALSLFACVYLVVAAYINHFGSETSYGSLVDLLIDVPFLVLAVVAWRRSPVRPVEVSRRLALGVRAGSPLILAISLLVMSALLVRAHPMLAVAGFAFATLGSGLRSVLMQVRSLEQQDRLDVLARVDGLTGVANRRQFDQVLQAEWNRSRRSGQGIALLMVDIDHFKVFNDRYGHPLGDACLRAVAAALAGCATRATDVVARYGGEEFAVVLPAASREGVLALAETMRIAVERLRLNSPASVCQIGVTISIGVAQLDKVTTAAPGELVAATDAALYEAKRQGRNRVVEGQVAAGLDEDLDR</sequence>
<dbReference type="EMBL" id="SRYW01000008">
    <property type="protein sequence ID" value="TGY33787.1"/>
    <property type="molecule type" value="Genomic_DNA"/>
</dbReference>